<proteinExistence type="predicted"/>
<accession>S4PSV8</accession>
<name>S4PSV8_9NEOP</name>
<dbReference type="AlphaFoldDB" id="S4PSV8"/>
<protein>
    <submittedName>
        <fullName evidence="1">Uncharacterized protein</fullName>
    </submittedName>
</protein>
<dbReference type="EMBL" id="GAIX01013113">
    <property type="protein sequence ID" value="JAA79447.1"/>
    <property type="molecule type" value="Transcribed_RNA"/>
</dbReference>
<organism evidence="1">
    <name type="scientific">Pararge aegeria</name>
    <name type="common">speckled wood butterfly</name>
    <dbReference type="NCBI Taxonomy" id="116150"/>
    <lineage>
        <taxon>Eukaryota</taxon>
        <taxon>Metazoa</taxon>
        <taxon>Ecdysozoa</taxon>
        <taxon>Arthropoda</taxon>
        <taxon>Hexapoda</taxon>
        <taxon>Insecta</taxon>
        <taxon>Pterygota</taxon>
        <taxon>Neoptera</taxon>
        <taxon>Endopterygota</taxon>
        <taxon>Lepidoptera</taxon>
        <taxon>Glossata</taxon>
        <taxon>Ditrysia</taxon>
        <taxon>Papilionoidea</taxon>
        <taxon>Nymphalidae</taxon>
        <taxon>Satyrinae</taxon>
        <taxon>Satyrini</taxon>
        <taxon>Parargina</taxon>
        <taxon>Pararge</taxon>
    </lineage>
</organism>
<reference evidence="1" key="2">
    <citation type="submission" date="2013-05" db="EMBL/GenBank/DDBJ databases">
        <authorList>
            <person name="Carter J.-M."/>
            <person name="Baker S.C."/>
            <person name="Pink R."/>
            <person name="Carter D.R.F."/>
            <person name="Collins A."/>
            <person name="Tomlin J."/>
            <person name="Gibbs M."/>
            <person name="Breuker C.J."/>
        </authorList>
    </citation>
    <scope>NUCLEOTIDE SEQUENCE</scope>
    <source>
        <tissue evidence="1">Ovary</tissue>
    </source>
</reference>
<evidence type="ECO:0000313" key="1">
    <source>
        <dbReference type="EMBL" id="JAA79447.1"/>
    </source>
</evidence>
<reference evidence="1" key="1">
    <citation type="journal article" date="2013" name="BMC Genomics">
        <title>Unscrambling butterfly oogenesis.</title>
        <authorList>
            <person name="Carter J.M."/>
            <person name="Baker S.C."/>
            <person name="Pink R."/>
            <person name="Carter D.R."/>
            <person name="Collins A."/>
            <person name="Tomlin J."/>
            <person name="Gibbs M."/>
            <person name="Breuker C.J."/>
        </authorList>
    </citation>
    <scope>NUCLEOTIDE SEQUENCE</scope>
    <source>
        <tissue evidence="1">Ovary</tissue>
    </source>
</reference>
<sequence length="73" mass="8595">MRDVILCPVLANMLSSRPGAPPYKRYRQSILYIILYPKSSSYLLVISQHYLNLNRMHHNNFVQRQSPGAFRLF</sequence>